<dbReference type="GO" id="GO:0030488">
    <property type="term" value="P:tRNA methylation"/>
    <property type="evidence" value="ECO:0007669"/>
    <property type="project" value="TreeGrafter"/>
</dbReference>
<dbReference type="InterPro" id="IPR000241">
    <property type="entry name" value="RlmKL-like_Mtase"/>
</dbReference>
<accession>A0AAV7CG94</accession>
<feature type="domain" description="Ribosomal RNA large subunit methyltransferase K/L-like methyltransferase" evidence="1">
    <location>
        <begin position="10"/>
        <end position="65"/>
    </location>
</feature>
<proteinExistence type="predicted"/>
<dbReference type="AlphaFoldDB" id="A0AAV7CG94"/>
<keyword evidence="3" id="KW-1185">Reference proteome</keyword>
<dbReference type="GO" id="GO:0043527">
    <property type="term" value="C:tRNA methyltransferase complex"/>
    <property type="evidence" value="ECO:0007669"/>
    <property type="project" value="UniProtKB-ARBA"/>
</dbReference>
<dbReference type="PANTHER" id="PTHR14911">
    <property type="entry name" value="THUMP DOMAIN-CONTAINING"/>
    <property type="match status" value="1"/>
</dbReference>
<dbReference type="SUPFAM" id="SSF53335">
    <property type="entry name" value="S-adenosyl-L-methionine-dependent methyltransferases"/>
    <property type="match status" value="1"/>
</dbReference>
<comment type="caution">
    <text evidence="2">The sequence shown here is derived from an EMBL/GenBank/DDBJ whole genome shotgun (WGS) entry which is preliminary data.</text>
</comment>
<dbReference type="InterPro" id="IPR029063">
    <property type="entry name" value="SAM-dependent_MTases_sf"/>
</dbReference>
<dbReference type="EMBL" id="WNYA01000003">
    <property type="protein sequence ID" value="KAG8583701.1"/>
    <property type="molecule type" value="Genomic_DNA"/>
</dbReference>
<dbReference type="Gene3D" id="3.40.50.150">
    <property type="entry name" value="Vaccinia Virus protein VP39"/>
    <property type="match status" value="1"/>
</dbReference>
<dbReference type="PANTHER" id="PTHR14911:SF1">
    <property type="entry name" value="THUMP DOMAIN-CONTAINING PROTEIN 2"/>
    <property type="match status" value="1"/>
</dbReference>
<organism evidence="2 3">
    <name type="scientific">Engystomops pustulosus</name>
    <name type="common">Tungara frog</name>
    <name type="synonym">Physalaemus pustulosus</name>
    <dbReference type="NCBI Taxonomy" id="76066"/>
    <lineage>
        <taxon>Eukaryota</taxon>
        <taxon>Metazoa</taxon>
        <taxon>Chordata</taxon>
        <taxon>Craniata</taxon>
        <taxon>Vertebrata</taxon>
        <taxon>Euteleostomi</taxon>
        <taxon>Amphibia</taxon>
        <taxon>Batrachia</taxon>
        <taxon>Anura</taxon>
        <taxon>Neobatrachia</taxon>
        <taxon>Hyloidea</taxon>
        <taxon>Leptodactylidae</taxon>
        <taxon>Leiuperinae</taxon>
        <taxon>Engystomops</taxon>
    </lineage>
</organism>
<sequence>MFISFVHLIDLPVVSESIDIVISDIPFGKKFTCSRDMKELLPDIIHQMERVLRIGGVLVLLLSQKLHHHLKTNFHFKSDEIERLQVPKLDSPSLSNSESLNYKGQTATDKLDFPSLTHIESHSVSLGVTEAVFFKCKKTSQTMFC</sequence>
<evidence type="ECO:0000313" key="2">
    <source>
        <dbReference type="EMBL" id="KAG8583701.1"/>
    </source>
</evidence>
<evidence type="ECO:0000313" key="3">
    <source>
        <dbReference type="Proteomes" id="UP000824782"/>
    </source>
</evidence>
<protein>
    <recommendedName>
        <fullName evidence="1">Ribosomal RNA large subunit methyltransferase K/L-like methyltransferase domain-containing protein</fullName>
    </recommendedName>
</protein>
<dbReference type="Proteomes" id="UP000824782">
    <property type="component" value="Unassembled WGS sequence"/>
</dbReference>
<name>A0AAV7CG94_ENGPU</name>
<dbReference type="Pfam" id="PF01170">
    <property type="entry name" value="UPF0020"/>
    <property type="match status" value="1"/>
</dbReference>
<gene>
    <name evidence="2" type="ORF">GDO81_008508</name>
</gene>
<reference evidence="2" key="1">
    <citation type="thesis" date="2020" institute="ProQuest LLC" country="789 East Eisenhower Parkway, Ann Arbor, MI, USA">
        <title>Comparative Genomics and Chromosome Evolution.</title>
        <authorList>
            <person name="Mudd A.B."/>
        </authorList>
    </citation>
    <scope>NUCLEOTIDE SEQUENCE</scope>
    <source>
        <strain evidence="2">237g6f4</strain>
        <tissue evidence="2">Blood</tissue>
    </source>
</reference>
<dbReference type="GO" id="GO:0016423">
    <property type="term" value="F:tRNA (guanine) methyltransferase activity"/>
    <property type="evidence" value="ECO:0007669"/>
    <property type="project" value="TreeGrafter"/>
</dbReference>
<evidence type="ECO:0000259" key="1">
    <source>
        <dbReference type="Pfam" id="PF01170"/>
    </source>
</evidence>